<evidence type="ECO:0000256" key="12">
    <source>
        <dbReference type="ARBA" id="ARBA00023268"/>
    </source>
</evidence>
<evidence type="ECO:0000256" key="3">
    <source>
        <dbReference type="ARBA" id="ARBA00005201"/>
    </source>
</evidence>
<dbReference type="UniPathway" id="UPA00276">
    <property type="reaction ID" value="UER00406"/>
</dbReference>
<feature type="domain" description="Riboflavin kinase" evidence="16">
    <location>
        <begin position="185"/>
        <end position="310"/>
    </location>
</feature>
<dbReference type="GO" id="GO:0009398">
    <property type="term" value="P:FMN biosynthetic process"/>
    <property type="evidence" value="ECO:0007669"/>
    <property type="project" value="UniProtKB-UniRule"/>
</dbReference>
<evidence type="ECO:0000313" key="17">
    <source>
        <dbReference type="EMBL" id="PTL86424.1"/>
    </source>
</evidence>
<dbReference type="Proteomes" id="UP000240811">
    <property type="component" value="Unassembled WGS sequence"/>
</dbReference>
<dbReference type="EMBL" id="PSQJ01000004">
    <property type="protein sequence ID" value="PTL86424.1"/>
    <property type="molecule type" value="Genomic_DNA"/>
</dbReference>
<dbReference type="InterPro" id="IPR015864">
    <property type="entry name" value="FAD_synthase"/>
</dbReference>
<dbReference type="Pfam" id="PF06574">
    <property type="entry name" value="FAD_syn"/>
    <property type="match status" value="1"/>
</dbReference>
<dbReference type="NCBIfam" id="NF004160">
    <property type="entry name" value="PRK05627.1-3"/>
    <property type="match status" value="1"/>
</dbReference>
<dbReference type="GO" id="GO:0008531">
    <property type="term" value="F:riboflavin kinase activity"/>
    <property type="evidence" value="ECO:0007669"/>
    <property type="project" value="UniProtKB-UniRule"/>
</dbReference>
<dbReference type="Gene3D" id="2.40.30.30">
    <property type="entry name" value="Riboflavin kinase-like"/>
    <property type="match status" value="1"/>
</dbReference>
<keyword evidence="7 15" id="KW-0548">Nucleotidyltransferase</keyword>
<dbReference type="Gene3D" id="3.40.50.620">
    <property type="entry name" value="HUPs"/>
    <property type="match status" value="1"/>
</dbReference>
<evidence type="ECO:0000256" key="6">
    <source>
        <dbReference type="ARBA" id="ARBA00022679"/>
    </source>
</evidence>
<dbReference type="InterPro" id="IPR014729">
    <property type="entry name" value="Rossmann-like_a/b/a_fold"/>
</dbReference>
<dbReference type="EC" id="2.7.1.26" evidence="15"/>
<evidence type="ECO:0000256" key="1">
    <source>
        <dbReference type="ARBA" id="ARBA00002121"/>
    </source>
</evidence>
<keyword evidence="12" id="KW-0511">Multifunctional enzyme</keyword>
<keyword evidence="4 15" id="KW-0285">Flavoprotein</keyword>
<evidence type="ECO:0000313" key="18">
    <source>
        <dbReference type="Proteomes" id="UP000240811"/>
    </source>
</evidence>
<organism evidence="17 18">
    <name type="scientific">Candidatus Liberibacter europaeus</name>
    <dbReference type="NCBI Taxonomy" id="744859"/>
    <lineage>
        <taxon>Bacteria</taxon>
        <taxon>Pseudomonadati</taxon>
        <taxon>Pseudomonadota</taxon>
        <taxon>Alphaproteobacteria</taxon>
        <taxon>Hyphomicrobiales</taxon>
        <taxon>Rhizobiaceae</taxon>
        <taxon>Liberibacter</taxon>
    </lineage>
</organism>
<keyword evidence="10 15" id="KW-0274">FAD</keyword>
<dbReference type="PANTHER" id="PTHR22749">
    <property type="entry name" value="RIBOFLAVIN KINASE/FMN ADENYLYLTRANSFERASE"/>
    <property type="match status" value="1"/>
</dbReference>
<accession>A0A2T4VXC5</accession>
<dbReference type="SMART" id="SM00904">
    <property type="entry name" value="Flavokinase"/>
    <property type="match status" value="1"/>
</dbReference>
<comment type="similarity">
    <text evidence="15">Belongs to the ribF family.</text>
</comment>
<evidence type="ECO:0000256" key="8">
    <source>
        <dbReference type="ARBA" id="ARBA00022741"/>
    </source>
</evidence>
<keyword evidence="8 15" id="KW-0547">Nucleotide-binding</keyword>
<keyword evidence="5 15" id="KW-0288">FMN</keyword>
<dbReference type="InterPro" id="IPR023465">
    <property type="entry name" value="Riboflavin_kinase_dom_sf"/>
</dbReference>
<dbReference type="InterPro" id="IPR023468">
    <property type="entry name" value="Riboflavin_kinase"/>
</dbReference>
<dbReference type="InterPro" id="IPR002606">
    <property type="entry name" value="Riboflavin_kinase_bac"/>
</dbReference>
<evidence type="ECO:0000256" key="10">
    <source>
        <dbReference type="ARBA" id="ARBA00022827"/>
    </source>
</evidence>
<dbReference type="PANTHER" id="PTHR22749:SF6">
    <property type="entry name" value="RIBOFLAVIN KINASE"/>
    <property type="match status" value="1"/>
</dbReference>
<proteinExistence type="inferred from homology"/>
<dbReference type="EC" id="2.7.7.2" evidence="15"/>
<comment type="catalytic activity">
    <reaction evidence="14 15">
        <text>FMN + ATP + H(+) = FAD + diphosphate</text>
        <dbReference type="Rhea" id="RHEA:17237"/>
        <dbReference type="ChEBI" id="CHEBI:15378"/>
        <dbReference type="ChEBI" id="CHEBI:30616"/>
        <dbReference type="ChEBI" id="CHEBI:33019"/>
        <dbReference type="ChEBI" id="CHEBI:57692"/>
        <dbReference type="ChEBI" id="CHEBI:58210"/>
        <dbReference type="EC" id="2.7.7.2"/>
    </reaction>
</comment>
<evidence type="ECO:0000256" key="14">
    <source>
        <dbReference type="ARBA" id="ARBA00049494"/>
    </source>
</evidence>
<evidence type="ECO:0000256" key="2">
    <source>
        <dbReference type="ARBA" id="ARBA00004726"/>
    </source>
</evidence>
<protein>
    <recommendedName>
        <fullName evidence="15">Riboflavin biosynthesis protein</fullName>
    </recommendedName>
    <domain>
        <recommendedName>
            <fullName evidence="15">Riboflavin kinase</fullName>
            <ecNumber evidence="15">2.7.1.26</ecNumber>
        </recommendedName>
        <alternativeName>
            <fullName evidence="15">Flavokinase</fullName>
        </alternativeName>
    </domain>
    <domain>
        <recommendedName>
            <fullName evidence="15">FMN adenylyltransferase</fullName>
            <ecNumber evidence="15">2.7.7.2</ecNumber>
        </recommendedName>
        <alternativeName>
            <fullName evidence="15">FAD pyrophosphorylase</fullName>
        </alternativeName>
        <alternativeName>
            <fullName evidence="15">FAD synthase</fullName>
        </alternativeName>
    </domain>
</protein>
<evidence type="ECO:0000256" key="5">
    <source>
        <dbReference type="ARBA" id="ARBA00022643"/>
    </source>
</evidence>
<dbReference type="FunFam" id="3.40.50.620:FF:000021">
    <property type="entry name" value="Riboflavin biosynthesis protein"/>
    <property type="match status" value="1"/>
</dbReference>
<evidence type="ECO:0000259" key="16">
    <source>
        <dbReference type="SMART" id="SM00904"/>
    </source>
</evidence>
<dbReference type="SUPFAM" id="SSF82114">
    <property type="entry name" value="Riboflavin kinase-like"/>
    <property type="match status" value="1"/>
</dbReference>
<evidence type="ECO:0000256" key="15">
    <source>
        <dbReference type="PIRNR" id="PIRNR004491"/>
    </source>
</evidence>
<name>A0A2T4VXC5_9HYPH</name>
<evidence type="ECO:0000256" key="9">
    <source>
        <dbReference type="ARBA" id="ARBA00022777"/>
    </source>
</evidence>
<dbReference type="GO" id="GO:0005524">
    <property type="term" value="F:ATP binding"/>
    <property type="evidence" value="ECO:0007669"/>
    <property type="project" value="UniProtKB-UniRule"/>
</dbReference>
<dbReference type="AlphaFoldDB" id="A0A2T4VXC5"/>
<dbReference type="InterPro" id="IPR015865">
    <property type="entry name" value="Riboflavin_kinase_bac/euk"/>
</dbReference>
<dbReference type="NCBIfam" id="TIGR00083">
    <property type="entry name" value="ribF"/>
    <property type="match status" value="1"/>
</dbReference>
<keyword evidence="9 15" id="KW-0418">Kinase</keyword>
<dbReference type="PIRSF" id="PIRSF004491">
    <property type="entry name" value="FAD_Synth"/>
    <property type="match status" value="1"/>
</dbReference>
<evidence type="ECO:0000256" key="13">
    <source>
        <dbReference type="ARBA" id="ARBA00047880"/>
    </source>
</evidence>
<comment type="pathway">
    <text evidence="3 15">Cofactor biosynthesis; FMN biosynthesis; FMN from riboflavin (ATP route): step 1/1.</text>
</comment>
<sequence>MKVFQNIDINQPLPENLKNCDIAIGNFDGIHLGHRSILENAIKKANGSPTAVLLFDPHPRTVLTPNANIFTLTPASIQEKILENMGFSALIRYKFTSETANYSADEFIQKVLVDWIKAKQVITGTKFRFGKNRSGDGNFLKKSGERNGFNTMLVDELCDSSSQIISSSRIRTALQNGYVNQATNMLGYHFTIESQIVHGKKLGHKLGFPTANMKLTPGTHLKQGVYTIRFRTQDKKSYCGIANFGRNPTVVKEGPLILESFIFDFSQEIYEQTCNVSFFDFLRSEIKFTNVQKLISHMEKDEQKARDLLAKSYPISEIDRLICF</sequence>
<dbReference type="GO" id="GO:0003919">
    <property type="term" value="F:FMN adenylyltransferase activity"/>
    <property type="evidence" value="ECO:0007669"/>
    <property type="project" value="UniProtKB-UniRule"/>
</dbReference>
<dbReference type="CDD" id="cd02064">
    <property type="entry name" value="FAD_synthetase_N"/>
    <property type="match status" value="1"/>
</dbReference>
<keyword evidence="6 15" id="KW-0808">Transferase</keyword>
<dbReference type="UniPathway" id="UPA00277">
    <property type="reaction ID" value="UER00407"/>
</dbReference>
<evidence type="ECO:0000256" key="7">
    <source>
        <dbReference type="ARBA" id="ARBA00022695"/>
    </source>
</evidence>
<comment type="catalytic activity">
    <reaction evidence="13 15">
        <text>riboflavin + ATP = FMN + ADP + H(+)</text>
        <dbReference type="Rhea" id="RHEA:14357"/>
        <dbReference type="ChEBI" id="CHEBI:15378"/>
        <dbReference type="ChEBI" id="CHEBI:30616"/>
        <dbReference type="ChEBI" id="CHEBI:57986"/>
        <dbReference type="ChEBI" id="CHEBI:58210"/>
        <dbReference type="ChEBI" id="CHEBI:456216"/>
        <dbReference type="EC" id="2.7.1.26"/>
    </reaction>
</comment>
<comment type="function">
    <text evidence="1">Catalyzes the phosphorylation of riboflavin to FMN followed by the adenylation of FMN to FAD.</text>
</comment>
<comment type="pathway">
    <text evidence="2 15">Cofactor biosynthesis; FAD biosynthesis; FAD from FMN: step 1/1.</text>
</comment>
<dbReference type="SUPFAM" id="SSF52374">
    <property type="entry name" value="Nucleotidylyl transferase"/>
    <property type="match status" value="1"/>
</dbReference>
<keyword evidence="11 15" id="KW-0067">ATP-binding</keyword>
<dbReference type="GO" id="GO:0006747">
    <property type="term" value="P:FAD biosynthetic process"/>
    <property type="evidence" value="ECO:0007669"/>
    <property type="project" value="UniProtKB-UniRule"/>
</dbReference>
<dbReference type="GO" id="GO:0009231">
    <property type="term" value="P:riboflavin biosynthetic process"/>
    <property type="evidence" value="ECO:0007669"/>
    <property type="project" value="InterPro"/>
</dbReference>
<gene>
    <name evidence="17" type="ORF">C4617_04295</name>
</gene>
<evidence type="ECO:0000256" key="4">
    <source>
        <dbReference type="ARBA" id="ARBA00022630"/>
    </source>
</evidence>
<evidence type="ECO:0000256" key="11">
    <source>
        <dbReference type="ARBA" id="ARBA00022840"/>
    </source>
</evidence>
<comment type="caution">
    <text evidence="17">The sequence shown here is derived from an EMBL/GenBank/DDBJ whole genome shotgun (WGS) entry which is preliminary data.</text>
</comment>
<reference evidence="18" key="1">
    <citation type="submission" date="2018-02" db="EMBL/GenBank/DDBJ databases">
        <title>Genome sequence of Candidatus Liberibacter europaeus.</title>
        <authorList>
            <person name="Frampton R.A."/>
            <person name="Thompson S.M."/>
            <person name="David C."/>
            <person name="Addison S.M."/>
            <person name="Smith G.R."/>
        </authorList>
    </citation>
    <scope>NUCLEOTIDE SEQUENCE [LARGE SCALE GENOMIC DNA]</scope>
</reference>
<dbReference type="Pfam" id="PF01687">
    <property type="entry name" value="Flavokinase"/>
    <property type="match status" value="1"/>
</dbReference>